<organism evidence="1 2">
    <name type="scientific">Racocetra fulgida</name>
    <dbReference type="NCBI Taxonomy" id="60492"/>
    <lineage>
        <taxon>Eukaryota</taxon>
        <taxon>Fungi</taxon>
        <taxon>Fungi incertae sedis</taxon>
        <taxon>Mucoromycota</taxon>
        <taxon>Glomeromycotina</taxon>
        <taxon>Glomeromycetes</taxon>
        <taxon>Diversisporales</taxon>
        <taxon>Gigasporaceae</taxon>
        <taxon>Racocetra</taxon>
    </lineage>
</organism>
<dbReference type="Proteomes" id="UP000789396">
    <property type="component" value="Unassembled WGS sequence"/>
</dbReference>
<keyword evidence="2" id="KW-1185">Reference proteome</keyword>
<dbReference type="AlphaFoldDB" id="A0A9N9P5E8"/>
<sequence>MGSPHPIWNYFDKLGMLLDFNNLELNVPHIIMNLMKLQNLQLNILKKCQLVSNNKQNEYLELEKVYKDASKKLNTNLKSTLSTIVS</sequence>
<name>A0A9N9P5E8_9GLOM</name>
<feature type="non-terminal residue" evidence="1">
    <location>
        <position position="86"/>
    </location>
</feature>
<proteinExistence type="predicted"/>
<evidence type="ECO:0000313" key="1">
    <source>
        <dbReference type="EMBL" id="CAG8791593.1"/>
    </source>
</evidence>
<reference evidence="1" key="1">
    <citation type="submission" date="2021-06" db="EMBL/GenBank/DDBJ databases">
        <authorList>
            <person name="Kallberg Y."/>
            <person name="Tangrot J."/>
            <person name="Rosling A."/>
        </authorList>
    </citation>
    <scope>NUCLEOTIDE SEQUENCE</scope>
    <source>
        <strain evidence="1">IN212</strain>
    </source>
</reference>
<comment type="caution">
    <text evidence="1">The sequence shown here is derived from an EMBL/GenBank/DDBJ whole genome shotgun (WGS) entry which is preliminary data.</text>
</comment>
<gene>
    <name evidence="1" type="ORF">RFULGI_LOCUS16795</name>
</gene>
<protein>
    <submittedName>
        <fullName evidence="1">12968_t:CDS:1</fullName>
    </submittedName>
</protein>
<evidence type="ECO:0000313" key="2">
    <source>
        <dbReference type="Proteomes" id="UP000789396"/>
    </source>
</evidence>
<accession>A0A9N9P5E8</accession>
<dbReference type="EMBL" id="CAJVPZ010061919">
    <property type="protein sequence ID" value="CAG8791593.1"/>
    <property type="molecule type" value="Genomic_DNA"/>
</dbReference>